<evidence type="ECO:0000256" key="1">
    <source>
        <dbReference type="SAM" id="MobiDB-lite"/>
    </source>
</evidence>
<dbReference type="Pfam" id="PF13358">
    <property type="entry name" value="DDE_3"/>
    <property type="match status" value="1"/>
</dbReference>
<organism evidence="3 4">
    <name type="scientific">Puccinia coronata f. sp. avenae</name>
    <dbReference type="NCBI Taxonomy" id="200324"/>
    <lineage>
        <taxon>Eukaryota</taxon>
        <taxon>Fungi</taxon>
        <taxon>Dikarya</taxon>
        <taxon>Basidiomycota</taxon>
        <taxon>Pucciniomycotina</taxon>
        <taxon>Pucciniomycetes</taxon>
        <taxon>Pucciniales</taxon>
        <taxon>Pucciniaceae</taxon>
        <taxon>Puccinia</taxon>
    </lineage>
</organism>
<dbReference type="Proteomes" id="UP000235392">
    <property type="component" value="Unassembled WGS sequence"/>
</dbReference>
<proteinExistence type="predicted"/>
<reference evidence="3 4" key="1">
    <citation type="submission" date="2017-11" db="EMBL/GenBank/DDBJ databases">
        <title>De novo assembly and phasing of dikaryotic genomes from two isolates of Puccinia coronata f. sp. avenae, the causal agent of oat crown rust.</title>
        <authorList>
            <person name="Miller M.E."/>
            <person name="Zhang Y."/>
            <person name="Omidvar V."/>
            <person name="Sperschneider J."/>
            <person name="Schwessinger B."/>
            <person name="Raley C."/>
            <person name="Palmer J.M."/>
            <person name="Garnica D."/>
            <person name="Upadhyaya N."/>
            <person name="Rathjen J."/>
            <person name="Taylor J.M."/>
            <person name="Park R.F."/>
            <person name="Dodds P.N."/>
            <person name="Hirsch C.D."/>
            <person name="Kianian S.F."/>
            <person name="Figueroa M."/>
        </authorList>
    </citation>
    <scope>NUCLEOTIDE SEQUENCE [LARGE SCALE GENOMIC DNA]</scope>
    <source>
        <strain evidence="3">12SD80</strain>
    </source>
</reference>
<dbReference type="InterPro" id="IPR036397">
    <property type="entry name" value="RNaseH_sf"/>
</dbReference>
<sequence length="408" mass="45142">MSGRHSESTTGQAGLTTGQRGLISQPFFCLLAVGHEPASVSVCRETDSSRVTTCNHPDQSENTSRLCFGITNQSSVIMIDPSLGGSLDSPDDQDEDENDDPGPLISNQDLVAEKTHQCNEELTTDVITSILLVLEENSSTTLKKLAEHVKEEFDIEVSPPAIQKALKSIEVTWETVTPIPNKWNKAAFLQERHDYVLNQVTNVGQKLIFIDESGFNSQTHPSHGYALSGHAAALKTNARGSMINLVGAMAEEGMIYYKLLNEDGKKKSGTTSIDISNFLLRLQDHCPVGSIIVMDNARIHGGEDFERVCNLLKESTKKIEIEFLPKYSPFLNPIELAFNIIKTDVKHKEIKSHSQLAQAIREAISNKMTPEICQKSFLHCQKFYANCTHMQPITGNIIKDPESFFHGS</sequence>
<feature type="compositionally biased region" description="Acidic residues" evidence="1">
    <location>
        <begin position="89"/>
        <end position="100"/>
    </location>
</feature>
<feature type="region of interest" description="Disordered" evidence="1">
    <location>
        <begin position="79"/>
        <end position="106"/>
    </location>
</feature>
<evidence type="ECO:0000313" key="3">
    <source>
        <dbReference type="EMBL" id="PLW44168.1"/>
    </source>
</evidence>
<dbReference type="Gene3D" id="3.30.420.10">
    <property type="entry name" value="Ribonuclease H-like superfamily/Ribonuclease H"/>
    <property type="match status" value="1"/>
</dbReference>
<dbReference type="InterPro" id="IPR038717">
    <property type="entry name" value="Tc1-like_DDE_dom"/>
</dbReference>
<accession>A0A2N5V2C8</accession>
<comment type="caution">
    <text evidence="3">The sequence shown here is derived from an EMBL/GenBank/DDBJ whole genome shotgun (WGS) entry which is preliminary data.</text>
</comment>
<dbReference type="InterPro" id="IPR047655">
    <property type="entry name" value="Transpos_IS630-like"/>
</dbReference>
<protein>
    <recommendedName>
        <fullName evidence="2">Tc1-like transposase DDE domain-containing protein</fullName>
    </recommendedName>
</protein>
<dbReference type="AlphaFoldDB" id="A0A2N5V2C8"/>
<dbReference type="GO" id="GO:0003676">
    <property type="term" value="F:nucleic acid binding"/>
    <property type="evidence" value="ECO:0007669"/>
    <property type="project" value="InterPro"/>
</dbReference>
<evidence type="ECO:0000313" key="4">
    <source>
        <dbReference type="Proteomes" id="UP000235392"/>
    </source>
</evidence>
<evidence type="ECO:0000259" key="2">
    <source>
        <dbReference type="Pfam" id="PF13358"/>
    </source>
</evidence>
<feature type="domain" description="Tc1-like transposase DDE" evidence="2">
    <location>
        <begin position="207"/>
        <end position="356"/>
    </location>
</feature>
<dbReference type="NCBIfam" id="NF033545">
    <property type="entry name" value="transpos_IS630"/>
    <property type="match status" value="1"/>
</dbReference>
<dbReference type="PANTHER" id="PTHR46564">
    <property type="entry name" value="TRANSPOSASE"/>
    <property type="match status" value="1"/>
</dbReference>
<dbReference type="PANTHER" id="PTHR46564:SF1">
    <property type="entry name" value="TRANSPOSASE"/>
    <property type="match status" value="1"/>
</dbReference>
<dbReference type="EMBL" id="PGCI01000060">
    <property type="protein sequence ID" value="PLW44168.1"/>
    <property type="molecule type" value="Genomic_DNA"/>
</dbReference>
<name>A0A2N5V2C8_9BASI</name>
<gene>
    <name evidence="3" type="ORF">PCASD_09545</name>
</gene>